<keyword evidence="1" id="KW-1133">Transmembrane helix</keyword>
<name>A0ABS2R8U4_9BACI</name>
<dbReference type="Gene3D" id="1.10.1760.20">
    <property type="match status" value="1"/>
</dbReference>
<protein>
    <submittedName>
        <fullName evidence="2">Membrane protein</fullName>
    </submittedName>
</protein>
<comment type="caution">
    <text evidence="2">The sequence shown here is derived from an EMBL/GenBank/DDBJ whole genome shotgun (WGS) entry which is preliminary data.</text>
</comment>
<dbReference type="RefSeq" id="WP_205179559.1">
    <property type="nucleotide sequence ID" value="NZ_JAFBFH010000018.1"/>
</dbReference>
<dbReference type="Pfam" id="PF12822">
    <property type="entry name" value="ECF_trnsprt"/>
    <property type="match status" value="1"/>
</dbReference>
<gene>
    <name evidence="2" type="ORF">JOC94_002789</name>
</gene>
<sequence>MSVKKISLLALFLALSVIGASIKIPSFVGSIALDSFPALLAAALLGGRAGGFVAGFGHLLSALIAGMPLGPAHFIIALEMAVIVWMFSWVYRSGKRKTAAILFILSNSLIAPLPMIFLFNTAFYVAIVPSLLLGAACNTIAALLIIPRFESIFQKRIWGSAR</sequence>
<evidence type="ECO:0000313" key="2">
    <source>
        <dbReference type="EMBL" id="MBM7715800.1"/>
    </source>
</evidence>
<evidence type="ECO:0000313" key="3">
    <source>
        <dbReference type="Proteomes" id="UP000823485"/>
    </source>
</evidence>
<dbReference type="Proteomes" id="UP000823485">
    <property type="component" value="Unassembled WGS sequence"/>
</dbReference>
<accession>A0ABS2R8U4</accession>
<keyword evidence="3" id="KW-1185">Reference proteome</keyword>
<feature type="transmembrane region" description="Helical" evidence="1">
    <location>
        <begin position="6"/>
        <end position="24"/>
    </location>
</feature>
<keyword evidence="1" id="KW-0812">Transmembrane</keyword>
<keyword evidence="1" id="KW-0472">Membrane</keyword>
<proteinExistence type="predicted"/>
<organism evidence="2 3">
    <name type="scientific">Siminovitchia thermophila</name>
    <dbReference type="NCBI Taxonomy" id="1245522"/>
    <lineage>
        <taxon>Bacteria</taxon>
        <taxon>Bacillati</taxon>
        <taxon>Bacillota</taxon>
        <taxon>Bacilli</taxon>
        <taxon>Bacillales</taxon>
        <taxon>Bacillaceae</taxon>
        <taxon>Siminovitchia</taxon>
    </lineage>
</organism>
<reference evidence="2 3" key="1">
    <citation type="submission" date="2021-01" db="EMBL/GenBank/DDBJ databases">
        <title>Genomic Encyclopedia of Type Strains, Phase IV (KMG-IV): sequencing the most valuable type-strain genomes for metagenomic binning, comparative biology and taxonomic classification.</title>
        <authorList>
            <person name="Goeker M."/>
        </authorList>
    </citation>
    <scope>NUCLEOTIDE SEQUENCE [LARGE SCALE GENOMIC DNA]</scope>
    <source>
        <strain evidence="2 3">DSM 105453</strain>
    </source>
</reference>
<feature type="transmembrane region" description="Helical" evidence="1">
    <location>
        <begin position="123"/>
        <end position="146"/>
    </location>
</feature>
<feature type="transmembrane region" description="Helical" evidence="1">
    <location>
        <begin position="98"/>
        <end position="117"/>
    </location>
</feature>
<feature type="transmembrane region" description="Helical" evidence="1">
    <location>
        <begin position="72"/>
        <end position="91"/>
    </location>
</feature>
<dbReference type="InterPro" id="IPR024529">
    <property type="entry name" value="ECF_trnsprt_substrate-spec"/>
</dbReference>
<dbReference type="EMBL" id="JAFBFH010000018">
    <property type="protein sequence ID" value="MBM7715800.1"/>
    <property type="molecule type" value="Genomic_DNA"/>
</dbReference>
<evidence type="ECO:0000256" key="1">
    <source>
        <dbReference type="SAM" id="Phobius"/>
    </source>
</evidence>